<dbReference type="Proteomes" id="UP000238479">
    <property type="component" value="Chromosome 6"/>
</dbReference>
<dbReference type="Gramene" id="PRQ24620">
    <property type="protein sequence ID" value="PRQ24620"/>
    <property type="gene ID" value="RchiOBHm_Chr6g0274451"/>
</dbReference>
<evidence type="ECO:0000256" key="1">
    <source>
        <dbReference type="SAM" id="Phobius"/>
    </source>
</evidence>
<evidence type="ECO:0000313" key="3">
    <source>
        <dbReference type="Proteomes" id="UP000238479"/>
    </source>
</evidence>
<feature type="transmembrane region" description="Helical" evidence="1">
    <location>
        <begin position="6"/>
        <end position="28"/>
    </location>
</feature>
<dbReference type="AlphaFoldDB" id="A0A2P6PRQ7"/>
<organism evidence="2 3">
    <name type="scientific">Rosa chinensis</name>
    <name type="common">China rose</name>
    <dbReference type="NCBI Taxonomy" id="74649"/>
    <lineage>
        <taxon>Eukaryota</taxon>
        <taxon>Viridiplantae</taxon>
        <taxon>Streptophyta</taxon>
        <taxon>Embryophyta</taxon>
        <taxon>Tracheophyta</taxon>
        <taxon>Spermatophyta</taxon>
        <taxon>Magnoliopsida</taxon>
        <taxon>eudicotyledons</taxon>
        <taxon>Gunneridae</taxon>
        <taxon>Pentapetalae</taxon>
        <taxon>rosids</taxon>
        <taxon>fabids</taxon>
        <taxon>Rosales</taxon>
        <taxon>Rosaceae</taxon>
        <taxon>Rosoideae</taxon>
        <taxon>Rosoideae incertae sedis</taxon>
        <taxon>Rosa</taxon>
    </lineage>
</organism>
<gene>
    <name evidence="2" type="ORF">RchiOBHm_Chr6g0274451</name>
</gene>
<reference evidence="2 3" key="1">
    <citation type="journal article" date="2018" name="Nat. Genet.">
        <title>The Rosa genome provides new insights in the design of modern roses.</title>
        <authorList>
            <person name="Bendahmane M."/>
        </authorList>
    </citation>
    <scope>NUCLEOTIDE SEQUENCE [LARGE SCALE GENOMIC DNA]</scope>
    <source>
        <strain evidence="3">cv. Old Blush</strain>
    </source>
</reference>
<protein>
    <submittedName>
        <fullName evidence="2">Uncharacterized protein</fullName>
    </submittedName>
</protein>
<keyword evidence="1" id="KW-0472">Membrane</keyword>
<comment type="caution">
    <text evidence="2">The sequence shown here is derived from an EMBL/GenBank/DDBJ whole genome shotgun (WGS) entry which is preliminary data.</text>
</comment>
<name>A0A2P6PRQ7_ROSCH</name>
<accession>A0A2P6PRQ7</accession>
<proteinExistence type="predicted"/>
<dbReference type="EMBL" id="PDCK01000044">
    <property type="protein sequence ID" value="PRQ24620.1"/>
    <property type="molecule type" value="Genomic_DNA"/>
</dbReference>
<sequence length="50" mass="5717">MVEAWWLLQLGSLARVGAVGLGPVYFVLEDITMCPWISTDVHHKGLRRMY</sequence>
<keyword evidence="1" id="KW-1133">Transmembrane helix</keyword>
<keyword evidence="1" id="KW-0812">Transmembrane</keyword>
<keyword evidence="3" id="KW-1185">Reference proteome</keyword>
<evidence type="ECO:0000313" key="2">
    <source>
        <dbReference type="EMBL" id="PRQ24620.1"/>
    </source>
</evidence>